<protein>
    <submittedName>
        <fullName evidence="2">Uncharacterized protein</fullName>
    </submittedName>
</protein>
<name>A0AAD3TB15_NEPGR</name>
<gene>
    <name evidence="2" type="ORF">Nepgr_027711</name>
</gene>
<feature type="compositionally biased region" description="Low complexity" evidence="1">
    <location>
        <begin position="173"/>
        <end position="186"/>
    </location>
</feature>
<evidence type="ECO:0000313" key="2">
    <source>
        <dbReference type="EMBL" id="GMH25868.1"/>
    </source>
</evidence>
<comment type="caution">
    <text evidence="2">The sequence shown here is derived from an EMBL/GenBank/DDBJ whole genome shotgun (WGS) entry which is preliminary data.</text>
</comment>
<evidence type="ECO:0000256" key="1">
    <source>
        <dbReference type="SAM" id="MobiDB-lite"/>
    </source>
</evidence>
<accession>A0AAD3TB15</accession>
<proteinExistence type="predicted"/>
<feature type="region of interest" description="Disordered" evidence="1">
    <location>
        <begin position="162"/>
        <end position="198"/>
    </location>
</feature>
<dbReference type="EMBL" id="BSYO01000030">
    <property type="protein sequence ID" value="GMH25868.1"/>
    <property type="molecule type" value="Genomic_DNA"/>
</dbReference>
<dbReference type="Proteomes" id="UP001279734">
    <property type="component" value="Unassembled WGS sequence"/>
</dbReference>
<organism evidence="2 3">
    <name type="scientific">Nepenthes gracilis</name>
    <name type="common">Slender pitcher plant</name>
    <dbReference type="NCBI Taxonomy" id="150966"/>
    <lineage>
        <taxon>Eukaryota</taxon>
        <taxon>Viridiplantae</taxon>
        <taxon>Streptophyta</taxon>
        <taxon>Embryophyta</taxon>
        <taxon>Tracheophyta</taxon>
        <taxon>Spermatophyta</taxon>
        <taxon>Magnoliopsida</taxon>
        <taxon>eudicotyledons</taxon>
        <taxon>Gunneridae</taxon>
        <taxon>Pentapetalae</taxon>
        <taxon>Caryophyllales</taxon>
        <taxon>Nepenthaceae</taxon>
        <taxon>Nepenthes</taxon>
    </lineage>
</organism>
<evidence type="ECO:0000313" key="3">
    <source>
        <dbReference type="Proteomes" id="UP001279734"/>
    </source>
</evidence>
<sequence length="297" mass="30741">MLPRDWPSSLPYYLPNWMVPVCPQAGLPPLQAFCIFASGCPHPGFSCSTFSVLVPATLDSASSDKPAVLELLALSDLPILEKMDGFGRTTYGSLVLPVWCQANVAHSPAASVRLPWLYSSSLVCRLRRRHFADGQFGRIARGSMVLPVRGLADVVVAGHGRPPGAPLGPPQDSACPVSPTASASSPVEAGISGLPTGSSQPPTSCAAVGFPLLGFSADSYPPLQRGAALPALGPDAKFLEHLSPVGRFHGPFPENSAFDILGAEASPADAGPDSGAYLVAAVRDSPSSISGVNPLRP</sequence>
<keyword evidence="3" id="KW-1185">Reference proteome</keyword>
<reference evidence="2" key="1">
    <citation type="submission" date="2023-05" db="EMBL/GenBank/DDBJ databases">
        <title>Nepenthes gracilis genome sequencing.</title>
        <authorList>
            <person name="Fukushima K."/>
        </authorList>
    </citation>
    <scope>NUCLEOTIDE SEQUENCE</scope>
    <source>
        <strain evidence="2">SING2019-196</strain>
    </source>
</reference>
<dbReference type="AlphaFoldDB" id="A0AAD3TB15"/>